<gene>
    <name evidence="1" type="ORF">chiPu_0017762</name>
</gene>
<dbReference type="Proteomes" id="UP000287033">
    <property type="component" value="Unassembled WGS sequence"/>
</dbReference>
<organism evidence="1 2">
    <name type="scientific">Chiloscyllium punctatum</name>
    <name type="common">Brownbanded bambooshark</name>
    <name type="synonym">Hemiscyllium punctatum</name>
    <dbReference type="NCBI Taxonomy" id="137246"/>
    <lineage>
        <taxon>Eukaryota</taxon>
        <taxon>Metazoa</taxon>
        <taxon>Chordata</taxon>
        <taxon>Craniata</taxon>
        <taxon>Vertebrata</taxon>
        <taxon>Chondrichthyes</taxon>
        <taxon>Elasmobranchii</taxon>
        <taxon>Galeomorphii</taxon>
        <taxon>Galeoidea</taxon>
        <taxon>Orectolobiformes</taxon>
        <taxon>Hemiscylliidae</taxon>
        <taxon>Chiloscyllium</taxon>
    </lineage>
</organism>
<reference evidence="1 2" key="1">
    <citation type="journal article" date="2018" name="Nat. Ecol. Evol.">
        <title>Shark genomes provide insights into elasmobranch evolution and the origin of vertebrates.</title>
        <authorList>
            <person name="Hara Y"/>
            <person name="Yamaguchi K"/>
            <person name="Onimaru K"/>
            <person name="Kadota M"/>
            <person name="Koyanagi M"/>
            <person name="Keeley SD"/>
            <person name="Tatsumi K"/>
            <person name="Tanaka K"/>
            <person name="Motone F"/>
            <person name="Kageyama Y"/>
            <person name="Nozu R"/>
            <person name="Adachi N"/>
            <person name="Nishimura O"/>
            <person name="Nakagawa R"/>
            <person name="Tanegashima C"/>
            <person name="Kiyatake I"/>
            <person name="Matsumoto R"/>
            <person name="Murakumo K"/>
            <person name="Nishida K"/>
            <person name="Terakita A"/>
            <person name="Kuratani S"/>
            <person name="Sato K"/>
            <person name="Hyodo S Kuraku.S."/>
        </authorList>
    </citation>
    <scope>NUCLEOTIDE SEQUENCE [LARGE SCALE GENOMIC DNA]</scope>
</reference>
<keyword evidence="2" id="KW-1185">Reference proteome</keyword>
<evidence type="ECO:0000313" key="1">
    <source>
        <dbReference type="EMBL" id="GCC18006.1"/>
    </source>
</evidence>
<proteinExistence type="predicted"/>
<comment type="caution">
    <text evidence="1">The sequence shown here is derived from an EMBL/GenBank/DDBJ whole genome shotgun (WGS) entry which is preliminary data.</text>
</comment>
<name>A0A401RIT2_CHIPU</name>
<dbReference type="EMBL" id="BEZZ01001367">
    <property type="protein sequence ID" value="GCC18006.1"/>
    <property type="molecule type" value="Genomic_DNA"/>
</dbReference>
<evidence type="ECO:0000313" key="2">
    <source>
        <dbReference type="Proteomes" id="UP000287033"/>
    </source>
</evidence>
<protein>
    <submittedName>
        <fullName evidence="1">Uncharacterized protein</fullName>
    </submittedName>
</protein>
<accession>A0A401RIT2</accession>
<dbReference type="AlphaFoldDB" id="A0A401RIT2"/>
<sequence>MGRPGYCNIVPAEAAWFQAMGRPGYCNIVPAAATRFQAVGRLDNCHRPLPGVLAAIGANSFLETKQRRVQSHSRCDSSDWSRSLPGALAAVEAVLFPEF</sequence>